<reference evidence="2 3" key="1">
    <citation type="submission" date="2024-03" db="EMBL/GenBank/DDBJ databases">
        <title>The Acrasis kona genome and developmental transcriptomes reveal deep origins of eukaryotic multicellular pathways.</title>
        <authorList>
            <person name="Sheikh S."/>
            <person name="Fu C.-J."/>
            <person name="Brown M.W."/>
            <person name="Baldauf S.L."/>
        </authorList>
    </citation>
    <scope>NUCLEOTIDE SEQUENCE [LARGE SCALE GENOMIC DNA]</scope>
    <source>
        <strain evidence="2 3">ATCC MYA-3509</strain>
    </source>
</reference>
<accession>A0AAW2ZR54</accession>
<protein>
    <submittedName>
        <fullName evidence="2">Histone acetyltransferase type B catalytic subunit</fullName>
    </submittedName>
</protein>
<dbReference type="AlphaFoldDB" id="A0AAW2ZR54"/>
<organism evidence="2 3">
    <name type="scientific">Acrasis kona</name>
    <dbReference type="NCBI Taxonomy" id="1008807"/>
    <lineage>
        <taxon>Eukaryota</taxon>
        <taxon>Discoba</taxon>
        <taxon>Heterolobosea</taxon>
        <taxon>Tetramitia</taxon>
        <taxon>Eutetramitia</taxon>
        <taxon>Acrasidae</taxon>
        <taxon>Acrasis</taxon>
    </lineage>
</organism>
<feature type="transmembrane region" description="Helical" evidence="1">
    <location>
        <begin position="18"/>
        <end position="38"/>
    </location>
</feature>
<keyword evidence="3" id="KW-1185">Reference proteome</keyword>
<keyword evidence="1" id="KW-0472">Membrane</keyword>
<dbReference type="EMBL" id="JAOPGA020001778">
    <property type="protein sequence ID" value="KAL0491211.1"/>
    <property type="molecule type" value="Genomic_DNA"/>
</dbReference>
<sequence>MVAIGAHIFLVFKVNTKLAPYFGLYVLLMLPLMLLIFVCMQKIRRKLEETTKNIQDFLSLENNNIYLQSGVQFVFKLTHHYGYRYSHLAPELEVMTSDVRPVQHHAQVEVPTFVQFHPQQGMAHNNSVYTEYAEERPFLYSNNA</sequence>
<comment type="caution">
    <text evidence="2">The sequence shown here is derived from an EMBL/GenBank/DDBJ whole genome shotgun (WGS) entry which is preliminary data.</text>
</comment>
<proteinExistence type="predicted"/>
<keyword evidence="1" id="KW-0812">Transmembrane</keyword>
<evidence type="ECO:0000313" key="3">
    <source>
        <dbReference type="Proteomes" id="UP001431209"/>
    </source>
</evidence>
<keyword evidence="1" id="KW-1133">Transmembrane helix</keyword>
<name>A0AAW2ZR54_9EUKA</name>
<evidence type="ECO:0000256" key="1">
    <source>
        <dbReference type="SAM" id="Phobius"/>
    </source>
</evidence>
<evidence type="ECO:0000313" key="2">
    <source>
        <dbReference type="EMBL" id="KAL0491211.1"/>
    </source>
</evidence>
<gene>
    <name evidence="2" type="ORF">AKO1_013298</name>
</gene>
<dbReference type="Proteomes" id="UP001431209">
    <property type="component" value="Unassembled WGS sequence"/>
</dbReference>